<sequence>IEKDLDDQKKSEQRRKLDLEFQQETSIQLAKERERIKQRESALHVRRDEIEYSEKRKEAAFKALDAAEDYIKRSDLDKAIIAYQTAGNIFASIQWNDELHLIETSIRELENRKRDQSIADQKEMQKSIEKYKTEQQFQEQMSRQHQQERERLRKREIVLRDQKAELEFREKRKEEAFKILDEAQKLLEKGDYEKTIELYQEATNIFANIQWYDEMERIGNAIIEIENKKRNAEIKKQREIENLIIKEREDREFQEKLISEMKIK</sequence>
<reference evidence="2" key="1">
    <citation type="journal article" date="2014" name="Front. Microbiol.">
        <title>High frequency of phylogenetically diverse reductive dehalogenase-homologous genes in deep subseafloor sedimentary metagenomes.</title>
        <authorList>
            <person name="Kawai M."/>
            <person name="Futagami T."/>
            <person name="Toyoda A."/>
            <person name="Takaki Y."/>
            <person name="Nishi S."/>
            <person name="Hori S."/>
            <person name="Arai W."/>
            <person name="Tsubouchi T."/>
            <person name="Morono Y."/>
            <person name="Uchiyama I."/>
            <person name="Ito T."/>
            <person name="Fujiyama A."/>
            <person name="Inagaki F."/>
            <person name="Takami H."/>
        </authorList>
    </citation>
    <scope>NUCLEOTIDE SEQUENCE</scope>
    <source>
        <strain evidence="2">Expedition CK06-06</strain>
    </source>
</reference>
<evidence type="ECO:0000256" key="1">
    <source>
        <dbReference type="SAM" id="Coils"/>
    </source>
</evidence>
<feature type="coiled-coil region" evidence="1">
    <location>
        <begin position="215"/>
        <end position="242"/>
    </location>
</feature>
<protein>
    <submittedName>
        <fullName evidence="2">Uncharacterized protein</fullName>
    </submittedName>
</protein>
<name>X0UT06_9ZZZZ</name>
<dbReference type="EMBL" id="BARS01028476">
    <property type="protein sequence ID" value="GAG08949.1"/>
    <property type="molecule type" value="Genomic_DNA"/>
</dbReference>
<comment type="caution">
    <text evidence="2">The sequence shown here is derived from an EMBL/GenBank/DDBJ whole genome shotgun (WGS) entry which is preliminary data.</text>
</comment>
<keyword evidence="1" id="KW-0175">Coiled coil</keyword>
<feature type="non-terminal residue" evidence="2">
    <location>
        <position position="264"/>
    </location>
</feature>
<gene>
    <name evidence="2" type="ORF">S01H1_44634</name>
</gene>
<accession>X0UT06</accession>
<evidence type="ECO:0000313" key="2">
    <source>
        <dbReference type="EMBL" id="GAG08949.1"/>
    </source>
</evidence>
<feature type="non-terminal residue" evidence="2">
    <location>
        <position position="1"/>
    </location>
</feature>
<dbReference type="SUPFAM" id="SSF116846">
    <property type="entry name" value="MIT domain"/>
    <property type="match status" value="1"/>
</dbReference>
<dbReference type="AlphaFoldDB" id="X0UT06"/>
<organism evidence="2">
    <name type="scientific">marine sediment metagenome</name>
    <dbReference type="NCBI Taxonomy" id="412755"/>
    <lineage>
        <taxon>unclassified sequences</taxon>
        <taxon>metagenomes</taxon>
        <taxon>ecological metagenomes</taxon>
    </lineage>
</organism>
<feature type="coiled-coil region" evidence="1">
    <location>
        <begin position="128"/>
        <end position="155"/>
    </location>
</feature>
<dbReference type="InterPro" id="IPR036181">
    <property type="entry name" value="MIT_dom_sf"/>
</dbReference>
<proteinExistence type="predicted"/>